<feature type="compositionally biased region" description="Basic and acidic residues" evidence="1">
    <location>
        <begin position="816"/>
        <end position="827"/>
    </location>
</feature>
<dbReference type="InterPro" id="IPR005162">
    <property type="entry name" value="Retrotrans_gag_dom"/>
</dbReference>
<gene>
    <name evidence="4" type="ORF">V6N12_068311</name>
</gene>
<feature type="region of interest" description="Disordered" evidence="1">
    <location>
        <begin position="1269"/>
        <end position="1361"/>
    </location>
</feature>
<dbReference type="SUPFAM" id="SSF50630">
    <property type="entry name" value="Acid proteases"/>
    <property type="match status" value="1"/>
</dbReference>
<feature type="domain" description="Putative plant transposon protein" evidence="3">
    <location>
        <begin position="876"/>
        <end position="1054"/>
    </location>
</feature>
<dbReference type="Proteomes" id="UP001472677">
    <property type="component" value="Unassembled WGS sequence"/>
</dbReference>
<feature type="domain" description="Retrotransposon gag" evidence="2">
    <location>
        <begin position="151"/>
        <end position="244"/>
    </location>
</feature>
<dbReference type="Pfam" id="PF03732">
    <property type="entry name" value="Retrotrans_gag"/>
    <property type="match status" value="1"/>
</dbReference>
<dbReference type="Gene3D" id="2.40.70.10">
    <property type="entry name" value="Acid Proteases"/>
    <property type="match status" value="1"/>
</dbReference>
<dbReference type="EMBL" id="JBBPBM010000005">
    <property type="protein sequence ID" value="KAK8584061.1"/>
    <property type="molecule type" value="Genomic_DNA"/>
</dbReference>
<feature type="region of interest" description="Disordered" evidence="1">
    <location>
        <begin position="507"/>
        <end position="582"/>
    </location>
</feature>
<feature type="compositionally biased region" description="Basic and acidic residues" evidence="1">
    <location>
        <begin position="533"/>
        <end position="549"/>
    </location>
</feature>
<feature type="compositionally biased region" description="Polar residues" evidence="1">
    <location>
        <begin position="1136"/>
        <end position="1166"/>
    </location>
</feature>
<keyword evidence="5" id="KW-1185">Reference proteome</keyword>
<feature type="region of interest" description="Disordered" evidence="1">
    <location>
        <begin position="373"/>
        <end position="414"/>
    </location>
</feature>
<comment type="caution">
    <text evidence="4">The sequence shown here is derived from an EMBL/GenBank/DDBJ whole genome shotgun (WGS) entry which is preliminary data.</text>
</comment>
<evidence type="ECO:0000313" key="5">
    <source>
        <dbReference type="Proteomes" id="UP001472677"/>
    </source>
</evidence>
<dbReference type="Pfam" id="PF20167">
    <property type="entry name" value="Transposase_32"/>
    <property type="match status" value="1"/>
</dbReference>
<accession>A0ABR2FPQ6</accession>
<name>A0ABR2FPQ6_9ROSI</name>
<feature type="region of interest" description="Disordered" evidence="1">
    <location>
        <begin position="1085"/>
        <end position="1176"/>
    </location>
</feature>
<sequence length="1386" mass="154546">MTRANPRGQLFQLDPDIERTGRELRLRARAIMQGGNGRNLADGEEQGLPGQNPHAQAGHAIAPPQNNQQLPARTVRDYLAEDLEGLNPAVTTPEFEAEHFELKSVMFNMLNTLGQFGGSPAENARQHLKSFLEICNSFKIHGVSNDVLKLKLFPYSLTDKARAWLNNLQPDSLRSWTELCRSFLAKFNYNNMTDSLRNKITSFRQEDDEAMHEAWERYRDLFRRCPMHGLPEWTQVSIFYNSVNTPTRMMLDASANGPLLDKPPREGLEILDKLAQNDYQHPTSRRGNTRRGTAQLDSSDTILAQIASLTNMVKNMQKQPHIQEVKAFDAFCEQCGSNHDASECGQQVESGCYVGNYNRNTMSNTYNPAWRNHPNFSWKNQNNTLNPQQPNQMGFQNQPRQNQQQNLPRPELQQPTDYKTLENTLTQFMAQTSAYMARTDRFIQKTDAFMDRTEMKLQNHDATLKSLETQVGQISQILNTRPIGGFPSDTEVAKGATHEQCKAITTRSGRILEPTTKPAGTAASPSVATDAPAKAERPATADEDHEDPHTTMGDSLAESSQAHTNKPEEIRPPPPFPQRLKKQKQDYQFKKFFDILKQVHINLPLVEALQQMPNYAKFLKDMVTRKKRIEEFETAAATETCLALMHNKIPVKKTDPGSFTIECFIGQKYPTKALCDPGASINLMPKSVFRKLGIGEAKPTTVMLQLADLSYVQPEGKIEDILVKVDKFIFPADFLILDCEADENAPIILGRPFLSTSRAVIDFDKDEIVFKVDDDQIKIESLTKQLDKGKGIAKTPTKDIPRRKLYIGEHIERDRAAMKKPTKEKGGKAQGTSPEGPARQKIPTGRKITAEEQGFHFDDSLPNHGLEQFVYNRLHELSWFRFAQQPARANYNWALEFYANNPDGEDNVIVRGRRVAANAATINAILDLPNDAPSFYAMLGALEDEDYETIKDYLCLEGTAWNTTGRNPHSVSQTQLLPEAKLWNTFVKRNLLPTSHNQTVDRTRLVLIHTIITGYRINVGVILAKELAAACSNDKGILAFPCLISALCRRAAVPTSPSDKYQAEKKGWTRAVYMRKMDVADATPINMAMPTPPASSDHMPAAPTDEAGSFNPARASPAPAEPSPSIADSPIPSPAQHTQPSPAATPTDLPASTESTPDSPMGSTPEASHPPPPAQSEEAVPIHILQLRNQLQRIEARQLLMQEETKVFQQRLINFLCYQFPAAATYFNAQPEATAAAPNPTNTQPTPSVNPSAQAGDTVEVHFSSDDENDVFDWQTPRGHPSAPRPTQQQAAETSATHSPDPTDVPILYTAPIPTQPALETQHRRKGKTTADRVLNRTDQSSPDEEADHQSAQKRRRRIILTSDSDDDLSTAIPTSLADASFSLTF</sequence>
<feature type="compositionally biased region" description="Low complexity" evidence="1">
    <location>
        <begin position="1112"/>
        <end position="1130"/>
    </location>
</feature>
<feature type="compositionally biased region" description="Polar residues" evidence="1">
    <location>
        <begin position="1285"/>
        <end position="1300"/>
    </location>
</feature>
<evidence type="ECO:0008006" key="6">
    <source>
        <dbReference type="Google" id="ProtNLM"/>
    </source>
</evidence>
<reference evidence="4 5" key="1">
    <citation type="journal article" date="2024" name="G3 (Bethesda)">
        <title>Genome assembly of Hibiscus sabdariffa L. provides insights into metabolisms of medicinal natural products.</title>
        <authorList>
            <person name="Kim T."/>
        </authorList>
    </citation>
    <scope>NUCLEOTIDE SEQUENCE [LARGE SCALE GENOMIC DNA]</scope>
    <source>
        <strain evidence="4">TK-2024</strain>
        <tissue evidence="4">Old leaves</tissue>
    </source>
</reference>
<dbReference type="PANTHER" id="PTHR33067">
    <property type="entry name" value="RNA-DIRECTED DNA POLYMERASE-RELATED"/>
    <property type="match status" value="1"/>
</dbReference>
<organism evidence="4 5">
    <name type="scientific">Hibiscus sabdariffa</name>
    <name type="common">roselle</name>
    <dbReference type="NCBI Taxonomy" id="183260"/>
    <lineage>
        <taxon>Eukaryota</taxon>
        <taxon>Viridiplantae</taxon>
        <taxon>Streptophyta</taxon>
        <taxon>Embryophyta</taxon>
        <taxon>Tracheophyta</taxon>
        <taxon>Spermatophyta</taxon>
        <taxon>Magnoliopsida</taxon>
        <taxon>eudicotyledons</taxon>
        <taxon>Gunneridae</taxon>
        <taxon>Pentapetalae</taxon>
        <taxon>rosids</taxon>
        <taxon>malvids</taxon>
        <taxon>Malvales</taxon>
        <taxon>Malvaceae</taxon>
        <taxon>Malvoideae</taxon>
        <taxon>Hibiscus</taxon>
    </lineage>
</organism>
<dbReference type="CDD" id="cd00303">
    <property type="entry name" value="retropepsin_like"/>
    <property type="match status" value="1"/>
</dbReference>
<feature type="region of interest" description="Disordered" evidence="1">
    <location>
        <begin position="35"/>
        <end position="69"/>
    </location>
</feature>
<feature type="compositionally biased region" description="Low complexity" evidence="1">
    <location>
        <begin position="380"/>
        <end position="414"/>
    </location>
</feature>
<dbReference type="InterPro" id="IPR021109">
    <property type="entry name" value="Peptidase_aspartic_dom_sf"/>
</dbReference>
<dbReference type="InterPro" id="IPR046796">
    <property type="entry name" value="Transposase_32_dom"/>
</dbReference>
<evidence type="ECO:0000259" key="2">
    <source>
        <dbReference type="Pfam" id="PF03732"/>
    </source>
</evidence>
<evidence type="ECO:0000313" key="4">
    <source>
        <dbReference type="EMBL" id="KAK8584061.1"/>
    </source>
</evidence>
<feature type="compositionally biased region" description="Low complexity" evidence="1">
    <location>
        <begin position="1234"/>
        <end position="1247"/>
    </location>
</feature>
<evidence type="ECO:0000256" key="1">
    <source>
        <dbReference type="SAM" id="MobiDB-lite"/>
    </source>
</evidence>
<feature type="region of interest" description="Disordered" evidence="1">
    <location>
        <begin position="816"/>
        <end position="841"/>
    </location>
</feature>
<feature type="region of interest" description="Disordered" evidence="1">
    <location>
        <begin position="1234"/>
        <end position="1254"/>
    </location>
</feature>
<protein>
    <recommendedName>
        <fullName evidence="6">Retrotransposon gag domain-containing protein</fullName>
    </recommendedName>
</protein>
<proteinExistence type="predicted"/>
<dbReference type="Pfam" id="PF13650">
    <property type="entry name" value="Asp_protease_2"/>
    <property type="match status" value="1"/>
</dbReference>
<evidence type="ECO:0000259" key="3">
    <source>
        <dbReference type="Pfam" id="PF20167"/>
    </source>
</evidence>